<dbReference type="Ensembl" id="ENSPMAT00000009111.1">
    <property type="protein sequence ID" value="ENSPMAP00000009072.1"/>
    <property type="gene ID" value="ENSPMAG00000008245.1"/>
</dbReference>
<reference evidence="5" key="2">
    <citation type="submission" date="2025-09" db="UniProtKB">
        <authorList>
            <consortium name="Ensembl"/>
        </authorList>
    </citation>
    <scope>IDENTIFICATION</scope>
</reference>
<evidence type="ECO:0000259" key="4">
    <source>
        <dbReference type="PROSITE" id="PS50188"/>
    </source>
</evidence>
<dbReference type="Pfam" id="PF13765">
    <property type="entry name" value="PRY"/>
    <property type="match status" value="1"/>
</dbReference>
<dbReference type="InterPro" id="IPR013320">
    <property type="entry name" value="ConA-like_dom_sf"/>
</dbReference>
<keyword evidence="3" id="KW-0862">Zinc</keyword>
<dbReference type="InterPro" id="IPR003877">
    <property type="entry name" value="SPRY_dom"/>
</dbReference>
<evidence type="ECO:0000256" key="1">
    <source>
        <dbReference type="ARBA" id="ARBA00022723"/>
    </source>
</evidence>
<organism evidence="5">
    <name type="scientific">Petromyzon marinus</name>
    <name type="common">Sea lamprey</name>
    <dbReference type="NCBI Taxonomy" id="7757"/>
    <lineage>
        <taxon>Eukaryota</taxon>
        <taxon>Metazoa</taxon>
        <taxon>Chordata</taxon>
        <taxon>Craniata</taxon>
        <taxon>Vertebrata</taxon>
        <taxon>Cyclostomata</taxon>
        <taxon>Hyperoartia</taxon>
        <taxon>Petromyzontiformes</taxon>
        <taxon>Petromyzontidae</taxon>
        <taxon>Petromyzon</taxon>
    </lineage>
</organism>
<evidence type="ECO:0000256" key="3">
    <source>
        <dbReference type="ARBA" id="ARBA00022833"/>
    </source>
</evidence>
<keyword evidence="1" id="KW-0479">Metal-binding</keyword>
<dbReference type="InterPro" id="IPR043136">
    <property type="entry name" value="B30.2/SPRY_sf"/>
</dbReference>
<dbReference type="SMART" id="SM00449">
    <property type="entry name" value="SPRY"/>
    <property type="match status" value="1"/>
</dbReference>
<evidence type="ECO:0000313" key="5">
    <source>
        <dbReference type="Ensembl" id="ENSPMAP00000009072.1"/>
    </source>
</evidence>
<dbReference type="PRINTS" id="PR01407">
    <property type="entry name" value="BUTYPHLNCDUF"/>
</dbReference>
<sequence>CSPTLNPDSAHPDIIVSGDLKTATWTRDPQLYCDHPDRFDYWIQVMSRENFSSGCHCWVVNVAEVESHRVGVVYGSMQRRGRDNACLVGFNSLSWCIRKLNNNLAVWHDKQKTELDVNEHPCRVGVCLNYDAGILSFYNADNRMLLHTYYARFTEPLHVVLHMWNGSLTLEPADDKCCVILAM</sequence>
<dbReference type="AlphaFoldDB" id="S4RV32"/>
<dbReference type="PANTHER" id="PTHR25465:SF11">
    <property type="entry name" value="TRIPARTITE MOTIF CONTAINING 14"/>
    <property type="match status" value="1"/>
</dbReference>
<keyword evidence="2" id="KW-0863">Zinc-finger</keyword>
<dbReference type="InterPro" id="IPR001870">
    <property type="entry name" value="B30.2/SPRY"/>
</dbReference>
<dbReference type="GeneTree" id="ENSGT01030000234583"/>
<dbReference type="PANTHER" id="PTHR25465">
    <property type="entry name" value="B-BOX DOMAIN CONTAINING"/>
    <property type="match status" value="1"/>
</dbReference>
<dbReference type="Gene3D" id="2.60.120.920">
    <property type="match status" value="1"/>
</dbReference>
<dbReference type="InterPro" id="IPR003879">
    <property type="entry name" value="Butyrophylin_SPRY"/>
</dbReference>
<protein>
    <recommendedName>
        <fullName evidence="4">B30.2/SPRY domain-containing protein</fullName>
    </recommendedName>
</protein>
<dbReference type="PROSITE" id="PS50188">
    <property type="entry name" value="B302_SPRY"/>
    <property type="match status" value="1"/>
</dbReference>
<dbReference type="SMART" id="SM00589">
    <property type="entry name" value="PRY"/>
    <property type="match status" value="1"/>
</dbReference>
<dbReference type="Pfam" id="PF00622">
    <property type="entry name" value="SPRY"/>
    <property type="match status" value="1"/>
</dbReference>
<evidence type="ECO:0000256" key="2">
    <source>
        <dbReference type="ARBA" id="ARBA00022771"/>
    </source>
</evidence>
<dbReference type="InterPro" id="IPR051051">
    <property type="entry name" value="E3_ubiq-ligase_TRIM/RNF"/>
</dbReference>
<dbReference type="GO" id="GO:0005737">
    <property type="term" value="C:cytoplasm"/>
    <property type="evidence" value="ECO:0007669"/>
    <property type="project" value="UniProtKB-ARBA"/>
</dbReference>
<reference evidence="5" key="1">
    <citation type="submission" date="2025-08" db="UniProtKB">
        <authorList>
            <consortium name="Ensembl"/>
        </authorList>
    </citation>
    <scope>IDENTIFICATION</scope>
</reference>
<dbReference type="SUPFAM" id="SSF49899">
    <property type="entry name" value="Concanavalin A-like lectins/glucanases"/>
    <property type="match status" value="1"/>
</dbReference>
<dbReference type="HOGENOM" id="CLU_013137_7_3_1"/>
<name>S4RV32_PETMA</name>
<dbReference type="InterPro" id="IPR006574">
    <property type="entry name" value="PRY"/>
</dbReference>
<accession>S4RV32</accession>
<dbReference type="GO" id="GO:0008270">
    <property type="term" value="F:zinc ion binding"/>
    <property type="evidence" value="ECO:0007669"/>
    <property type="project" value="UniProtKB-KW"/>
</dbReference>
<dbReference type="STRING" id="7757.ENSPMAP00000009072"/>
<feature type="domain" description="B30.2/SPRY" evidence="4">
    <location>
        <begin position="1"/>
        <end position="177"/>
    </location>
</feature>
<proteinExistence type="predicted"/>
<dbReference type="OMA" id="RHNERRT"/>